<evidence type="ECO:0000313" key="3">
    <source>
        <dbReference type="Proteomes" id="UP000246005"/>
    </source>
</evidence>
<evidence type="ECO:0000256" key="1">
    <source>
        <dbReference type="SAM" id="Phobius"/>
    </source>
</evidence>
<organism evidence="2 3">
    <name type="scientific">Lentzea atacamensis</name>
    <dbReference type="NCBI Taxonomy" id="531938"/>
    <lineage>
        <taxon>Bacteria</taxon>
        <taxon>Bacillati</taxon>
        <taxon>Actinomycetota</taxon>
        <taxon>Actinomycetes</taxon>
        <taxon>Pseudonocardiales</taxon>
        <taxon>Pseudonocardiaceae</taxon>
        <taxon>Lentzea</taxon>
    </lineage>
</organism>
<comment type="caution">
    <text evidence="2">The sequence shown here is derived from an EMBL/GenBank/DDBJ whole genome shotgun (WGS) entry which is preliminary data.</text>
</comment>
<sequence length="69" mass="7534">MRRGESDDREFTGLTVVGAVFGSALFLPPLLNLVDQNETVGDIPAFILYLFAGWLCVITLAGLLVRFFG</sequence>
<name>A0A316I229_9PSEU</name>
<feature type="transmembrane region" description="Helical" evidence="1">
    <location>
        <begin position="43"/>
        <end position="65"/>
    </location>
</feature>
<gene>
    <name evidence="2" type="ORF">C8D88_10870</name>
</gene>
<accession>A0A316I229</accession>
<protein>
    <submittedName>
        <fullName evidence="2">Uncharacterized protein</fullName>
    </submittedName>
</protein>
<dbReference type="AlphaFoldDB" id="A0A316I229"/>
<dbReference type="Proteomes" id="UP000246005">
    <property type="component" value="Unassembled WGS sequence"/>
</dbReference>
<proteinExistence type="predicted"/>
<feature type="transmembrane region" description="Helical" evidence="1">
    <location>
        <begin position="12"/>
        <end position="31"/>
    </location>
</feature>
<dbReference type="EMBL" id="QGHB01000008">
    <property type="protein sequence ID" value="PWK84455.1"/>
    <property type="molecule type" value="Genomic_DNA"/>
</dbReference>
<evidence type="ECO:0000313" key="2">
    <source>
        <dbReference type="EMBL" id="PWK84455.1"/>
    </source>
</evidence>
<keyword evidence="1" id="KW-0472">Membrane</keyword>
<reference evidence="2 3" key="1">
    <citation type="submission" date="2018-05" db="EMBL/GenBank/DDBJ databases">
        <title>Genomic Encyclopedia of Type Strains, Phase IV (KMG-IV): sequencing the most valuable type-strain genomes for metagenomic binning, comparative biology and taxonomic classification.</title>
        <authorList>
            <person name="Goeker M."/>
        </authorList>
    </citation>
    <scope>NUCLEOTIDE SEQUENCE [LARGE SCALE GENOMIC DNA]</scope>
    <source>
        <strain evidence="2 3">DSM 45480</strain>
    </source>
</reference>
<keyword evidence="1" id="KW-1133">Transmembrane helix</keyword>
<keyword evidence="1" id="KW-0812">Transmembrane</keyword>